<protein>
    <submittedName>
        <fullName evidence="2">Uncharacterized protein</fullName>
    </submittedName>
</protein>
<name>A0A9N7VPF2_PLEPL</name>
<evidence type="ECO:0000313" key="2">
    <source>
        <dbReference type="EMBL" id="CAB1455976.1"/>
    </source>
</evidence>
<gene>
    <name evidence="2" type="ORF">PLEPLA_LOCUS43757</name>
</gene>
<evidence type="ECO:0000313" key="3">
    <source>
        <dbReference type="Proteomes" id="UP001153269"/>
    </source>
</evidence>
<dbReference type="EMBL" id="CADEAL010004280">
    <property type="protein sequence ID" value="CAB1455976.1"/>
    <property type="molecule type" value="Genomic_DNA"/>
</dbReference>
<reference evidence="2" key="1">
    <citation type="submission" date="2020-03" db="EMBL/GenBank/DDBJ databases">
        <authorList>
            <person name="Weist P."/>
        </authorList>
    </citation>
    <scope>NUCLEOTIDE SEQUENCE</scope>
</reference>
<dbReference type="AlphaFoldDB" id="A0A9N7VPF2"/>
<sequence>MEGSKGDGLFFFFFTHSSDREKTPVRRCRRSFTSNRENTRKLELRTQVQKKRREAGKDTRRKKKSGGWERRDLSWNPHRKSPKEEAALSRKATHSPRVSPQSLHMGGVWRGAKSATLSC</sequence>
<comment type="caution">
    <text evidence="2">The sequence shown here is derived from an EMBL/GenBank/DDBJ whole genome shotgun (WGS) entry which is preliminary data.</text>
</comment>
<accession>A0A9N7VPF2</accession>
<feature type="compositionally biased region" description="Basic residues" evidence="1">
    <location>
        <begin position="48"/>
        <end position="65"/>
    </location>
</feature>
<keyword evidence="3" id="KW-1185">Reference proteome</keyword>
<dbReference type="Proteomes" id="UP001153269">
    <property type="component" value="Unassembled WGS sequence"/>
</dbReference>
<evidence type="ECO:0000256" key="1">
    <source>
        <dbReference type="SAM" id="MobiDB-lite"/>
    </source>
</evidence>
<organism evidence="2 3">
    <name type="scientific">Pleuronectes platessa</name>
    <name type="common">European plaice</name>
    <dbReference type="NCBI Taxonomy" id="8262"/>
    <lineage>
        <taxon>Eukaryota</taxon>
        <taxon>Metazoa</taxon>
        <taxon>Chordata</taxon>
        <taxon>Craniata</taxon>
        <taxon>Vertebrata</taxon>
        <taxon>Euteleostomi</taxon>
        <taxon>Actinopterygii</taxon>
        <taxon>Neopterygii</taxon>
        <taxon>Teleostei</taxon>
        <taxon>Neoteleostei</taxon>
        <taxon>Acanthomorphata</taxon>
        <taxon>Carangaria</taxon>
        <taxon>Pleuronectiformes</taxon>
        <taxon>Pleuronectoidei</taxon>
        <taxon>Pleuronectidae</taxon>
        <taxon>Pleuronectes</taxon>
    </lineage>
</organism>
<feature type="region of interest" description="Disordered" evidence="1">
    <location>
        <begin position="20"/>
        <end position="119"/>
    </location>
</feature>
<proteinExistence type="predicted"/>